<dbReference type="EMBL" id="RCHS01001682">
    <property type="protein sequence ID" value="RMX52184.1"/>
    <property type="molecule type" value="Genomic_DNA"/>
</dbReference>
<dbReference type="Proteomes" id="UP000275408">
    <property type="component" value="Unassembled WGS sequence"/>
</dbReference>
<evidence type="ECO:0000313" key="2">
    <source>
        <dbReference type="EMBL" id="RMX52184.1"/>
    </source>
</evidence>
<dbReference type="Gene3D" id="1.10.443.10">
    <property type="entry name" value="Intergrase catalytic core"/>
    <property type="match status" value="1"/>
</dbReference>
<reference evidence="2 3" key="1">
    <citation type="journal article" date="2018" name="Sci. Rep.">
        <title>Comparative analysis of the Pocillopora damicornis genome highlights role of immune system in coral evolution.</title>
        <authorList>
            <person name="Cunning R."/>
            <person name="Bay R.A."/>
            <person name="Gillette P."/>
            <person name="Baker A.C."/>
            <person name="Traylor-Knowles N."/>
        </authorList>
    </citation>
    <scope>NUCLEOTIDE SEQUENCE [LARGE SCALE GENOMIC DNA]</scope>
    <source>
        <strain evidence="2">RSMAS</strain>
        <tissue evidence="2">Whole animal</tissue>
    </source>
</reference>
<organism evidence="2 3">
    <name type="scientific">Pocillopora damicornis</name>
    <name type="common">Cauliflower coral</name>
    <name type="synonym">Millepora damicornis</name>
    <dbReference type="NCBI Taxonomy" id="46731"/>
    <lineage>
        <taxon>Eukaryota</taxon>
        <taxon>Metazoa</taxon>
        <taxon>Cnidaria</taxon>
        <taxon>Anthozoa</taxon>
        <taxon>Hexacorallia</taxon>
        <taxon>Scleractinia</taxon>
        <taxon>Astrocoeniina</taxon>
        <taxon>Pocilloporidae</taxon>
        <taxon>Pocillopora</taxon>
    </lineage>
</organism>
<comment type="caution">
    <text evidence="2">The sequence shown here is derived from an EMBL/GenBank/DDBJ whole genome shotgun (WGS) entry which is preliminary data.</text>
</comment>
<keyword evidence="3" id="KW-1185">Reference proteome</keyword>
<feature type="compositionally biased region" description="Basic and acidic residues" evidence="1">
    <location>
        <begin position="184"/>
        <end position="201"/>
    </location>
</feature>
<feature type="region of interest" description="Disordered" evidence="1">
    <location>
        <begin position="182"/>
        <end position="201"/>
    </location>
</feature>
<evidence type="ECO:0000256" key="1">
    <source>
        <dbReference type="SAM" id="MobiDB-lite"/>
    </source>
</evidence>
<dbReference type="OrthoDB" id="5988074at2759"/>
<protein>
    <submittedName>
        <fullName evidence="2">Uncharacterized protein</fullName>
    </submittedName>
</protein>
<name>A0A3M6UFA7_POCDA</name>
<dbReference type="AlphaFoldDB" id="A0A3M6UFA7"/>
<accession>A0A3M6UFA7</accession>
<gene>
    <name evidence="2" type="ORF">pdam_00024725</name>
</gene>
<dbReference type="GO" id="GO:0006310">
    <property type="term" value="P:DNA recombination"/>
    <property type="evidence" value="ECO:0007669"/>
    <property type="project" value="InterPro"/>
</dbReference>
<feature type="non-terminal residue" evidence="2">
    <location>
        <position position="366"/>
    </location>
</feature>
<dbReference type="GO" id="GO:0015074">
    <property type="term" value="P:DNA integration"/>
    <property type="evidence" value="ECO:0007669"/>
    <property type="project" value="InterPro"/>
</dbReference>
<proteinExistence type="predicted"/>
<sequence length="366" mass="41356">MTCILIDNSGRSGDVANMTTGEFKEAVFSNGTDDDPARYRVDVKDHKTAGVYGAAVVWIYDNLYVLIDMYIRTFRSQLIPTNSEVQQVFISSNGLSLTSSQVSYSVFRTFQREGVQVKGRICATTIRKSLATGMHTHMPGQKDHLAALAQHKPETQANYYRVHDKVSQTDLGRQAVKNLVSLKTEQDLPEEKQNPDEETEDLKKLFKTELETGAIEERAVREKLTGMKFSTTHSVKAVVIKLWRLREEFMQSVDLPTGQCTSTEKVMEFLESCDANTPESLAVSNSGESSRVWRKFTDKQTCFLLSLTEDMVANNTVKREIVWKRVASDPRSVALGLISGKEDEEEVLKAKQRLNDKVRQEAKKRK</sequence>
<evidence type="ECO:0000313" key="3">
    <source>
        <dbReference type="Proteomes" id="UP000275408"/>
    </source>
</evidence>
<dbReference type="InterPro" id="IPR013762">
    <property type="entry name" value="Integrase-like_cat_sf"/>
</dbReference>
<dbReference type="GO" id="GO:0003677">
    <property type="term" value="F:DNA binding"/>
    <property type="evidence" value="ECO:0007669"/>
    <property type="project" value="InterPro"/>
</dbReference>